<name>A0A1A0DLF7_ACEPA</name>
<organism evidence="1 2">
    <name type="scientific">Acetobacter pasteurianus</name>
    <name type="common">Acetobacter turbidans</name>
    <dbReference type="NCBI Taxonomy" id="438"/>
    <lineage>
        <taxon>Bacteria</taxon>
        <taxon>Pseudomonadati</taxon>
        <taxon>Pseudomonadota</taxon>
        <taxon>Alphaproteobacteria</taxon>
        <taxon>Acetobacterales</taxon>
        <taxon>Acetobacteraceae</taxon>
        <taxon>Acetobacter</taxon>
    </lineage>
</organism>
<evidence type="ECO:0000313" key="2">
    <source>
        <dbReference type="Proteomes" id="UP000093796"/>
    </source>
</evidence>
<dbReference type="Proteomes" id="UP000093796">
    <property type="component" value="Unassembled WGS sequence"/>
</dbReference>
<dbReference type="AlphaFoldDB" id="A0A1A0DLF7"/>
<proteinExistence type="predicted"/>
<comment type="caution">
    <text evidence="1">The sequence shown here is derived from an EMBL/GenBank/DDBJ whole genome shotgun (WGS) entry which is preliminary data.</text>
</comment>
<protein>
    <submittedName>
        <fullName evidence="1">Uncharacterized protein</fullName>
    </submittedName>
</protein>
<accession>A0A1A0DLF7</accession>
<dbReference type="PATRIC" id="fig|438.15.peg.339"/>
<evidence type="ECO:0000313" key="1">
    <source>
        <dbReference type="EMBL" id="OAZ75914.1"/>
    </source>
</evidence>
<sequence>MFTQSYQVEALRHYVIASGKEITLIDYPERSATIVMTRLNVGHHIADKALNHVGDAIKGVAAVYQRHDYLSGMRGGVRCLDSLHAESGERSEKRTTCKQ</sequence>
<reference evidence="1 2" key="1">
    <citation type="submission" date="2016-05" db="EMBL/GenBank/DDBJ databases">
        <title>Genome sequencing of Acetobacter pasteurianus strain SRCM100623.</title>
        <authorList>
            <person name="Song Y.R."/>
        </authorList>
    </citation>
    <scope>NUCLEOTIDE SEQUENCE [LARGE SCALE GENOMIC DNA]</scope>
    <source>
        <strain evidence="1 2">SRCM100623</strain>
    </source>
</reference>
<dbReference type="EMBL" id="LYUD01000024">
    <property type="protein sequence ID" value="OAZ75914.1"/>
    <property type="molecule type" value="Genomic_DNA"/>
</dbReference>
<gene>
    <name evidence="1" type="ORF">SRCM100623_00305</name>
</gene>